<keyword evidence="4" id="KW-1185">Reference proteome</keyword>
<feature type="transmembrane region" description="Helical" evidence="2">
    <location>
        <begin position="30"/>
        <end position="51"/>
    </location>
</feature>
<sequence length="453" mass="48002">MKLSDDEESEPLQRQQNGLRKVGRRGRPNLLPWLIAAAGSAIIIGAVILPLSSRYSLWMMLLPPSAKTLRLSAAEAEAMARRHRFLFIAGPHRGGTTLLWRLLRLHPQVGAFAERTDGDFSEGAFLQSVMPTFGVGREREDCLRAGVRRVGSPPARGVGRYGFDPGAHLTEASPLASLASRDALLSQWGYYWGEAGLERPLLLEKTPTNMLTARLLQSLFAPRTSFLVVTRHPLAVALAQHRITSCGGGGGGGGPPEAVGEAVLHWALTHTVLQRDLPALSSARVVRYEDLAHAPGRCLAAVGLRASRTPGPFLEASSSAGEAVDGGTNAKYERQYCDGQLATEQGRQSHCRVAGALQPAVAALGLQYDVERGGPLGFACSAERVDCGAAGRGGGVAAEARLLRERLLGSLSSYREPADEPAGGGVPLGGPLLLCAGAGDTIMRERHTAVRSA</sequence>
<organism evidence="3 4">
    <name type="scientific">Emiliania huxleyi (strain CCMP1516)</name>
    <dbReference type="NCBI Taxonomy" id="280463"/>
    <lineage>
        <taxon>Eukaryota</taxon>
        <taxon>Haptista</taxon>
        <taxon>Haptophyta</taxon>
        <taxon>Prymnesiophyceae</taxon>
        <taxon>Isochrysidales</taxon>
        <taxon>Noelaerhabdaceae</taxon>
        <taxon>Emiliania</taxon>
    </lineage>
</organism>
<dbReference type="GeneID" id="17263949"/>
<dbReference type="HOGENOM" id="CLU_604737_0_0_1"/>
<keyword evidence="2" id="KW-0812">Transmembrane</keyword>
<dbReference type="EnsemblProtists" id="EOD17741">
    <property type="protein sequence ID" value="EOD17741"/>
    <property type="gene ID" value="EMIHUDRAFT_102450"/>
</dbReference>
<dbReference type="KEGG" id="ehx:EMIHUDRAFT_102450"/>
<dbReference type="Pfam" id="PF13469">
    <property type="entry name" value="Sulfotransfer_3"/>
    <property type="match status" value="1"/>
</dbReference>
<evidence type="ECO:0000256" key="2">
    <source>
        <dbReference type="SAM" id="Phobius"/>
    </source>
</evidence>
<dbReference type="Proteomes" id="UP000013827">
    <property type="component" value="Unassembled WGS sequence"/>
</dbReference>
<evidence type="ECO:0000313" key="4">
    <source>
        <dbReference type="Proteomes" id="UP000013827"/>
    </source>
</evidence>
<keyword evidence="2" id="KW-0472">Membrane</keyword>
<evidence type="ECO:0008006" key="5">
    <source>
        <dbReference type="Google" id="ProtNLM"/>
    </source>
</evidence>
<evidence type="ECO:0000256" key="1">
    <source>
        <dbReference type="SAM" id="MobiDB-lite"/>
    </source>
</evidence>
<dbReference type="InterPro" id="IPR027417">
    <property type="entry name" value="P-loop_NTPase"/>
</dbReference>
<feature type="compositionally biased region" description="Acidic residues" evidence="1">
    <location>
        <begin position="1"/>
        <end position="10"/>
    </location>
</feature>
<dbReference type="Gene3D" id="3.40.50.300">
    <property type="entry name" value="P-loop containing nucleotide triphosphate hydrolases"/>
    <property type="match status" value="1"/>
</dbReference>
<feature type="region of interest" description="Disordered" evidence="1">
    <location>
        <begin position="1"/>
        <end position="23"/>
    </location>
</feature>
<accession>A0A0D3J2K6</accession>
<dbReference type="SUPFAM" id="SSF52540">
    <property type="entry name" value="P-loop containing nucleoside triphosphate hydrolases"/>
    <property type="match status" value="1"/>
</dbReference>
<keyword evidence="2" id="KW-1133">Transmembrane helix</keyword>
<evidence type="ECO:0000313" key="3">
    <source>
        <dbReference type="EnsemblProtists" id="EOD17741"/>
    </source>
</evidence>
<proteinExistence type="predicted"/>
<dbReference type="PaxDb" id="2903-EOD17741"/>
<dbReference type="AlphaFoldDB" id="A0A0D3J2K6"/>
<dbReference type="RefSeq" id="XP_005770170.1">
    <property type="nucleotide sequence ID" value="XM_005770113.1"/>
</dbReference>
<reference evidence="3" key="2">
    <citation type="submission" date="2024-10" db="UniProtKB">
        <authorList>
            <consortium name="EnsemblProtists"/>
        </authorList>
    </citation>
    <scope>IDENTIFICATION</scope>
</reference>
<reference evidence="4" key="1">
    <citation type="journal article" date="2013" name="Nature">
        <title>Pan genome of the phytoplankton Emiliania underpins its global distribution.</title>
        <authorList>
            <person name="Read B.A."/>
            <person name="Kegel J."/>
            <person name="Klute M.J."/>
            <person name="Kuo A."/>
            <person name="Lefebvre S.C."/>
            <person name="Maumus F."/>
            <person name="Mayer C."/>
            <person name="Miller J."/>
            <person name="Monier A."/>
            <person name="Salamov A."/>
            <person name="Young J."/>
            <person name="Aguilar M."/>
            <person name="Claverie J.M."/>
            <person name="Frickenhaus S."/>
            <person name="Gonzalez K."/>
            <person name="Herman E.K."/>
            <person name="Lin Y.C."/>
            <person name="Napier J."/>
            <person name="Ogata H."/>
            <person name="Sarno A.F."/>
            <person name="Shmutz J."/>
            <person name="Schroeder D."/>
            <person name="de Vargas C."/>
            <person name="Verret F."/>
            <person name="von Dassow P."/>
            <person name="Valentin K."/>
            <person name="Van de Peer Y."/>
            <person name="Wheeler G."/>
            <person name="Dacks J.B."/>
            <person name="Delwiche C.F."/>
            <person name="Dyhrman S.T."/>
            <person name="Glockner G."/>
            <person name="John U."/>
            <person name="Richards T."/>
            <person name="Worden A.Z."/>
            <person name="Zhang X."/>
            <person name="Grigoriev I.V."/>
            <person name="Allen A.E."/>
            <person name="Bidle K."/>
            <person name="Borodovsky M."/>
            <person name="Bowler C."/>
            <person name="Brownlee C."/>
            <person name="Cock J.M."/>
            <person name="Elias M."/>
            <person name="Gladyshev V.N."/>
            <person name="Groth M."/>
            <person name="Guda C."/>
            <person name="Hadaegh A."/>
            <person name="Iglesias-Rodriguez M.D."/>
            <person name="Jenkins J."/>
            <person name="Jones B.M."/>
            <person name="Lawson T."/>
            <person name="Leese F."/>
            <person name="Lindquist E."/>
            <person name="Lobanov A."/>
            <person name="Lomsadze A."/>
            <person name="Malik S.B."/>
            <person name="Marsh M.E."/>
            <person name="Mackinder L."/>
            <person name="Mock T."/>
            <person name="Mueller-Roeber B."/>
            <person name="Pagarete A."/>
            <person name="Parker M."/>
            <person name="Probert I."/>
            <person name="Quesneville H."/>
            <person name="Raines C."/>
            <person name="Rensing S.A."/>
            <person name="Riano-Pachon D.M."/>
            <person name="Richier S."/>
            <person name="Rokitta S."/>
            <person name="Shiraiwa Y."/>
            <person name="Soanes D.M."/>
            <person name="van der Giezen M."/>
            <person name="Wahlund T.M."/>
            <person name="Williams B."/>
            <person name="Wilson W."/>
            <person name="Wolfe G."/>
            <person name="Wurch L.L."/>
        </authorList>
    </citation>
    <scope>NUCLEOTIDE SEQUENCE</scope>
</reference>
<dbReference type="eggNOG" id="ENOG502S9SH">
    <property type="taxonomic scope" value="Eukaryota"/>
</dbReference>
<protein>
    <recommendedName>
        <fullName evidence="5">Protein-tyrosine sulfotransferase</fullName>
    </recommendedName>
</protein>
<name>A0A0D3J2K6_EMIH1</name>